<keyword evidence="2" id="KW-1185">Reference proteome</keyword>
<dbReference type="EMBL" id="QMEY01000045">
    <property type="protein sequence ID" value="RBQ13840.1"/>
    <property type="molecule type" value="Genomic_DNA"/>
</dbReference>
<name>A0A366LJC2_9ACTN</name>
<evidence type="ECO:0000313" key="2">
    <source>
        <dbReference type="Proteomes" id="UP000253303"/>
    </source>
</evidence>
<dbReference type="AlphaFoldDB" id="A0A366LJC2"/>
<reference evidence="1 2" key="1">
    <citation type="submission" date="2018-06" db="EMBL/GenBank/DDBJ databases">
        <title>Sphaerisporangium craniellae sp. nov., isolated from a marine sponge in the South China Sea.</title>
        <authorList>
            <person name="Li L."/>
        </authorList>
    </citation>
    <scope>NUCLEOTIDE SEQUENCE [LARGE SCALE GENOMIC DNA]</scope>
    <source>
        <strain evidence="1 2">LHW63015</strain>
    </source>
</reference>
<protein>
    <recommendedName>
        <fullName evidence="3">Aminoglycoside phosphotransferase domain-containing protein</fullName>
    </recommendedName>
</protein>
<proteinExistence type="predicted"/>
<dbReference type="SUPFAM" id="SSF56112">
    <property type="entry name" value="Protein kinase-like (PK-like)"/>
    <property type="match status" value="1"/>
</dbReference>
<sequence>MGIQWEQLPQSLRDDVEMHLGVVIKAAAPARGHTAGAGVRLLHENRRSTWLKACPTGHPIARIYERERRIGLILPVAVPAPRMQWSSTAHGWIAMAHTFIDGRTADLSPGSPDVPKALKTVASLGDLLTPCPPGAPPLLGHVRNLVGKAHSLLDDLDTMRSTDRAIYTEVLDGFDPGTLTGTTLLHFTLYPGVLRMVGPNATGPATLILDWGFACQGPAWVEPVMFAPWLICAGHSPQRTESMLTDLAVWQSAPDDQVTRMIALWTLLHRYKAAVGPTSARAAHEHAARAGRAWLGHRIS</sequence>
<dbReference type="OrthoDB" id="2570531at2"/>
<evidence type="ECO:0008006" key="3">
    <source>
        <dbReference type="Google" id="ProtNLM"/>
    </source>
</evidence>
<organism evidence="1 2">
    <name type="scientific">Spongiactinospora rosea</name>
    <dbReference type="NCBI Taxonomy" id="2248750"/>
    <lineage>
        <taxon>Bacteria</taxon>
        <taxon>Bacillati</taxon>
        <taxon>Actinomycetota</taxon>
        <taxon>Actinomycetes</taxon>
        <taxon>Streptosporangiales</taxon>
        <taxon>Streptosporangiaceae</taxon>
        <taxon>Spongiactinospora</taxon>
    </lineage>
</organism>
<accession>A0A366LJC2</accession>
<dbReference type="Proteomes" id="UP000253303">
    <property type="component" value="Unassembled WGS sequence"/>
</dbReference>
<dbReference type="InterPro" id="IPR011009">
    <property type="entry name" value="Kinase-like_dom_sf"/>
</dbReference>
<comment type="caution">
    <text evidence="1">The sequence shown here is derived from an EMBL/GenBank/DDBJ whole genome shotgun (WGS) entry which is preliminary data.</text>
</comment>
<gene>
    <name evidence="1" type="ORF">DP939_43910</name>
</gene>
<dbReference type="RefSeq" id="WP_113986770.1">
    <property type="nucleotide sequence ID" value="NZ_QMEY01000045.1"/>
</dbReference>
<evidence type="ECO:0000313" key="1">
    <source>
        <dbReference type="EMBL" id="RBQ13840.1"/>
    </source>
</evidence>